<comment type="caution">
    <text evidence="1">The sequence shown here is derived from an EMBL/GenBank/DDBJ whole genome shotgun (WGS) entry which is preliminary data.</text>
</comment>
<dbReference type="AlphaFoldDB" id="A0A4R2CV85"/>
<dbReference type="PANTHER" id="PTHR32385:SF15">
    <property type="entry name" value="INOSITOL PHOSPHOCERAMIDE MANNOSYLTRANSFERASE 1"/>
    <property type="match status" value="1"/>
</dbReference>
<dbReference type="EMBL" id="SLVX01000008">
    <property type="protein sequence ID" value="TCN44976.1"/>
    <property type="molecule type" value="Genomic_DNA"/>
</dbReference>
<protein>
    <recommendedName>
        <fullName evidence="3">Glycosyl transferase-like sugar-binding protein</fullName>
    </recommendedName>
</protein>
<dbReference type="GO" id="GO:0051999">
    <property type="term" value="P:mannosyl-inositol phosphorylceramide biosynthetic process"/>
    <property type="evidence" value="ECO:0007669"/>
    <property type="project" value="TreeGrafter"/>
</dbReference>
<dbReference type="Gene3D" id="3.90.550.20">
    <property type="match status" value="1"/>
</dbReference>
<dbReference type="InterPro" id="IPR029044">
    <property type="entry name" value="Nucleotide-diphossugar_trans"/>
</dbReference>
<name>A0A4R2CV85_SHIGR</name>
<sequence length="320" mass="34611">MSAKQRLNEQLEKAAEYREAGDFGAAWQVLEEVSIDPERAALGPETALGLPRRLHSAFLKLAKAEGDPLERIGYQYHLVPDPDLLAAHGRFSSAERRAIAEANRTAIPPVIHQVWIGEGAVPPAAKAWEQHAKAHGYGYFLWREKDLEEAGIHGNRAFAAMLERGDYPGAVDIARYLLVEQEGGIYLDCDWYPARADVSFHDLLPMTGLTAMAEDIPRKTGRGSLLLANSFLAAPAHHPVLIRLNTVLPDVVAAMPGAPAWWSTGPLIFTVVARGAAITLADAGLVAGTLPRGAPLADVEAACRAAERDDGGLLLAWKSW</sequence>
<evidence type="ECO:0000313" key="1">
    <source>
        <dbReference type="EMBL" id="TCN44976.1"/>
    </source>
</evidence>
<proteinExistence type="predicted"/>
<dbReference type="SUPFAM" id="SSF53448">
    <property type="entry name" value="Nucleotide-diphospho-sugar transferases"/>
    <property type="match status" value="1"/>
</dbReference>
<dbReference type="GO" id="GO:0016020">
    <property type="term" value="C:membrane"/>
    <property type="evidence" value="ECO:0007669"/>
    <property type="project" value="GOC"/>
</dbReference>
<gene>
    <name evidence="1" type="ORF">EV665_108116</name>
</gene>
<evidence type="ECO:0000313" key="2">
    <source>
        <dbReference type="Proteomes" id="UP000295351"/>
    </source>
</evidence>
<keyword evidence="2" id="KW-1185">Reference proteome</keyword>
<dbReference type="PANTHER" id="PTHR32385">
    <property type="entry name" value="MANNOSYL PHOSPHORYLINOSITOL CERAMIDE SYNTHASE"/>
    <property type="match status" value="1"/>
</dbReference>
<dbReference type="GO" id="GO:0000030">
    <property type="term" value="F:mannosyltransferase activity"/>
    <property type="evidence" value="ECO:0007669"/>
    <property type="project" value="TreeGrafter"/>
</dbReference>
<organism evidence="1 2">
    <name type="scientific">Shinella granuli</name>
    <dbReference type="NCBI Taxonomy" id="323621"/>
    <lineage>
        <taxon>Bacteria</taxon>
        <taxon>Pseudomonadati</taxon>
        <taxon>Pseudomonadota</taxon>
        <taxon>Alphaproteobacteria</taxon>
        <taxon>Hyphomicrobiales</taxon>
        <taxon>Rhizobiaceae</taxon>
        <taxon>Shinella</taxon>
    </lineage>
</organism>
<reference evidence="1 2" key="1">
    <citation type="submission" date="2019-03" db="EMBL/GenBank/DDBJ databases">
        <title>Genomic Encyclopedia of Type Strains, Phase IV (KMG-IV): sequencing the most valuable type-strain genomes for metagenomic binning, comparative biology and taxonomic classification.</title>
        <authorList>
            <person name="Goeker M."/>
        </authorList>
    </citation>
    <scope>NUCLEOTIDE SEQUENCE [LARGE SCALE GENOMIC DNA]</scope>
    <source>
        <strain evidence="1 2">DSM 18401</strain>
    </source>
</reference>
<dbReference type="InterPro" id="IPR051706">
    <property type="entry name" value="Glycosyltransferase_domain"/>
</dbReference>
<dbReference type="RefSeq" id="WP_133034687.1">
    <property type="nucleotide sequence ID" value="NZ_BAABEI010000003.1"/>
</dbReference>
<accession>A0A4R2CV85</accession>
<dbReference type="Proteomes" id="UP000295351">
    <property type="component" value="Unassembled WGS sequence"/>
</dbReference>
<evidence type="ECO:0008006" key="3">
    <source>
        <dbReference type="Google" id="ProtNLM"/>
    </source>
</evidence>